<dbReference type="Proteomes" id="UP000054532">
    <property type="component" value="Unassembled WGS sequence"/>
</dbReference>
<dbReference type="AlphaFoldDB" id="W2JH61"/>
<dbReference type="Proteomes" id="UP000053864">
    <property type="component" value="Unassembled WGS sequence"/>
</dbReference>
<evidence type="ECO:0000313" key="2">
    <source>
        <dbReference type="EMBL" id="ETM52116.1"/>
    </source>
</evidence>
<feature type="non-terminal residue" evidence="1">
    <location>
        <position position="35"/>
    </location>
</feature>
<dbReference type="EMBL" id="KI691673">
    <property type="protein sequence ID" value="ETM52116.1"/>
    <property type="molecule type" value="Genomic_DNA"/>
</dbReference>
<dbReference type="EMBL" id="KI671681">
    <property type="protein sequence ID" value="ETL45790.1"/>
    <property type="molecule type" value="Genomic_DNA"/>
</dbReference>
<reference evidence="2" key="2">
    <citation type="submission" date="2013-11" db="EMBL/GenBank/DDBJ databases">
        <title>The Genome Sequence of Phytophthora parasitica IAC_01/95.</title>
        <authorList>
            <consortium name="The Broad Institute Genomics Platform"/>
            <person name="Russ C."/>
            <person name="Tyler B."/>
            <person name="Panabieres F."/>
            <person name="Shan W."/>
            <person name="Tripathy S."/>
            <person name="Grunwald N."/>
            <person name="Machado M."/>
            <person name="Johnson C.S."/>
            <person name="Arredondo F."/>
            <person name="Hong C."/>
            <person name="Coffey M."/>
            <person name="Young S.K."/>
            <person name="Zeng Q."/>
            <person name="Gargeya S."/>
            <person name="Fitzgerald M."/>
            <person name="Abouelleil A."/>
            <person name="Alvarado L."/>
            <person name="Chapman S.B."/>
            <person name="Gainer-Dewar J."/>
            <person name="Goldberg J."/>
            <person name="Griggs A."/>
            <person name="Gujja S."/>
            <person name="Hansen M."/>
            <person name="Howarth C."/>
            <person name="Imamovic A."/>
            <person name="Ireland A."/>
            <person name="Larimer J."/>
            <person name="McCowan C."/>
            <person name="Murphy C."/>
            <person name="Pearson M."/>
            <person name="Poon T.W."/>
            <person name="Priest M."/>
            <person name="Roberts A."/>
            <person name="Saif S."/>
            <person name="Shea T."/>
            <person name="Sykes S."/>
            <person name="Wortman J."/>
            <person name="Nusbaum C."/>
            <person name="Birren B."/>
        </authorList>
    </citation>
    <scope>NUCLEOTIDE SEQUENCE [LARGE SCALE GENOMIC DNA]</scope>
    <source>
        <strain evidence="2">IAC_01/95</strain>
    </source>
</reference>
<organism evidence="1 3">
    <name type="scientific">Phytophthora nicotianae</name>
    <name type="common">Potato buckeye rot agent</name>
    <name type="synonym">Phytophthora parasitica</name>
    <dbReference type="NCBI Taxonomy" id="4792"/>
    <lineage>
        <taxon>Eukaryota</taxon>
        <taxon>Sar</taxon>
        <taxon>Stramenopiles</taxon>
        <taxon>Oomycota</taxon>
        <taxon>Peronosporomycetes</taxon>
        <taxon>Peronosporales</taxon>
        <taxon>Peronosporaceae</taxon>
        <taxon>Phytophthora</taxon>
    </lineage>
</organism>
<accession>W2JH61</accession>
<sequence length="35" mass="3839">MIDVLAVVGEHVQAVLIDDDVEDDNQTVEIADETK</sequence>
<gene>
    <name evidence="2" type="ORF">L914_04184</name>
    <name evidence="1" type="ORF">L916_04188</name>
</gene>
<protein>
    <submittedName>
        <fullName evidence="1">Uncharacterized protein</fullName>
    </submittedName>
</protein>
<proteinExistence type="predicted"/>
<reference evidence="1 3" key="1">
    <citation type="submission" date="2013-11" db="EMBL/GenBank/DDBJ databases">
        <title>The Genome Sequence of Phytophthora parasitica CJ05E6.</title>
        <authorList>
            <consortium name="The Broad Institute Genomics Platform"/>
            <person name="Russ C."/>
            <person name="Tyler B."/>
            <person name="Panabieres F."/>
            <person name="Shan W."/>
            <person name="Tripathy S."/>
            <person name="Grunwald N."/>
            <person name="Machado M."/>
            <person name="Johnson C.S."/>
            <person name="Arredondo F."/>
            <person name="Hong C."/>
            <person name="Coffey M."/>
            <person name="Young S.K."/>
            <person name="Zeng Q."/>
            <person name="Gargeya S."/>
            <person name="Fitzgerald M."/>
            <person name="Abouelleil A."/>
            <person name="Alvarado L."/>
            <person name="Chapman S.B."/>
            <person name="Gainer-Dewar J."/>
            <person name="Goldberg J."/>
            <person name="Griggs A."/>
            <person name="Gujja S."/>
            <person name="Hansen M."/>
            <person name="Howarth C."/>
            <person name="Imamovic A."/>
            <person name="Ireland A."/>
            <person name="Larimer J."/>
            <person name="McCowan C."/>
            <person name="Murphy C."/>
            <person name="Pearson M."/>
            <person name="Poon T.W."/>
            <person name="Priest M."/>
            <person name="Roberts A."/>
            <person name="Saif S."/>
            <person name="Shea T."/>
            <person name="Sykes S."/>
            <person name="Wortman J."/>
            <person name="Nusbaum C."/>
            <person name="Birren B."/>
        </authorList>
    </citation>
    <scope>NUCLEOTIDE SEQUENCE [LARGE SCALE GENOMIC DNA]</scope>
    <source>
        <strain evidence="1 3">CJ05E6</strain>
    </source>
</reference>
<evidence type="ECO:0000313" key="1">
    <source>
        <dbReference type="EMBL" id="ETL45790.1"/>
    </source>
</evidence>
<evidence type="ECO:0000313" key="3">
    <source>
        <dbReference type="Proteomes" id="UP000053864"/>
    </source>
</evidence>
<name>W2JH61_PHYNI</name>